<evidence type="ECO:0000256" key="1">
    <source>
        <dbReference type="ARBA" id="ARBA00009670"/>
    </source>
</evidence>
<gene>
    <name evidence="3" type="ORF">C5Y83_11550</name>
</gene>
<feature type="domain" description="ABC1 atypical kinase-like" evidence="2">
    <location>
        <begin position="71"/>
        <end position="300"/>
    </location>
</feature>
<dbReference type="RefSeq" id="WP_105329897.1">
    <property type="nucleotide sequence ID" value="NZ_PUHY01000010.1"/>
</dbReference>
<dbReference type="OrthoDB" id="9795390at2"/>
<dbReference type="EMBL" id="PUHY01000010">
    <property type="protein sequence ID" value="PQO34167.1"/>
    <property type="molecule type" value="Genomic_DNA"/>
</dbReference>
<comment type="caution">
    <text evidence="3">The sequence shown here is derived from an EMBL/GenBank/DDBJ whole genome shotgun (WGS) entry which is preliminary data.</text>
</comment>
<reference evidence="3 4" key="1">
    <citation type="submission" date="2018-02" db="EMBL/GenBank/DDBJ databases">
        <title>Comparative genomes isolates from brazilian mangrove.</title>
        <authorList>
            <person name="Araujo J.E."/>
            <person name="Taketani R.G."/>
            <person name="Silva M.C.P."/>
            <person name="Loureco M.V."/>
            <person name="Andreote F.D."/>
        </authorList>
    </citation>
    <scope>NUCLEOTIDE SEQUENCE [LARGE SCALE GENOMIC DNA]</scope>
    <source>
        <strain evidence="3 4">Hex-1 MGV</strain>
    </source>
</reference>
<dbReference type="Pfam" id="PF03109">
    <property type="entry name" value="ABC1"/>
    <property type="match status" value="1"/>
</dbReference>
<dbReference type="PANTHER" id="PTHR10566:SF113">
    <property type="entry name" value="PROTEIN ACTIVITY OF BC1 COMPLEX KINASE 7, CHLOROPLASTIC"/>
    <property type="match status" value="1"/>
</dbReference>
<sequence length="510" mass="58053">MPTKTIRRTLEYASLAKESIRLRWTRNDKSREAAQRLVAQRLGKLRGLPQKVGQMMAFSADQQRRDAFGDLFESADPLPWQTMRPILEQTWEVDPDTLFEKFETVGKAASLGQVHAATLAGGRKVAIKVQYPGIREAVLTDLKGLGWLAKPFGNMSRGFDLEGYRSTILEGLEEELDYRIEAKNQREFATGPGNCAEIIVPQVDEALSSENILVTEWVDGDSWATVQANWSESDKSELGRRLFSWFLSCIFSHGLVHADLHPGNVRFLRGTQGPKIVLYDFGSLYRMSTQERAFLLRLIDATRRQCEAPLPLLAGLGFNADLLQPLAGRLPALCRVLFEPFCVEHPYDVSQWRLSERLNELLGEQRMNFRMAGPPRLIFLMRAFQAVLTYLKGLDAKVMWGRLIEEHIRRQRTQVDRLILPKLASEDFSVLAKQMKVEVRRDGRVKACVALPASAIDRLEDFLDPQTLSRIKQEALDLEAIVRDVRKRGYAPGPVFELADHHRDVKVWLE</sequence>
<proteinExistence type="inferred from homology"/>
<dbReference type="Proteomes" id="UP000238322">
    <property type="component" value="Unassembled WGS sequence"/>
</dbReference>
<protein>
    <recommendedName>
        <fullName evidence="2">ABC1 atypical kinase-like domain-containing protein</fullName>
    </recommendedName>
</protein>
<organism evidence="3 4">
    <name type="scientific">Blastopirellula marina</name>
    <dbReference type="NCBI Taxonomy" id="124"/>
    <lineage>
        <taxon>Bacteria</taxon>
        <taxon>Pseudomonadati</taxon>
        <taxon>Planctomycetota</taxon>
        <taxon>Planctomycetia</taxon>
        <taxon>Pirellulales</taxon>
        <taxon>Pirellulaceae</taxon>
        <taxon>Blastopirellula</taxon>
    </lineage>
</organism>
<dbReference type="InterPro" id="IPR034646">
    <property type="entry name" value="ADCK3_dom"/>
</dbReference>
<dbReference type="CDD" id="cd13970">
    <property type="entry name" value="ABC1_ADCK3"/>
    <property type="match status" value="1"/>
</dbReference>
<dbReference type="SUPFAM" id="SSF56112">
    <property type="entry name" value="Protein kinase-like (PK-like)"/>
    <property type="match status" value="1"/>
</dbReference>
<accession>A0A2S8FPQ6</accession>
<dbReference type="PANTHER" id="PTHR10566">
    <property type="entry name" value="CHAPERONE-ACTIVITY OF BC1 COMPLEX CABC1 -RELATED"/>
    <property type="match status" value="1"/>
</dbReference>
<evidence type="ECO:0000313" key="3">
    <source>
        <dbReference type="EMBL" id="PQO34167.1"/>
    </source>
</evidence>
<name>A0A2S8FPQ6_9BACT</name>
<dbReference type="AlphaFoldDB" id="A0A2S8FPQ6"/>
<dbReference type="InterPro" id="IPR011009">
    <property type="entry name" value="Kinase-like_dom_sf"/>
</dbReference>
<dbReference type="InterPro" id="IPR050154">
    <property type="entry name" value="UbiB_kinase"/>
</dbReference>
<comment type="similarity">
    <text evidence="1">Belongs to the protein kinase superfamily. ADCK protein kinase family.</text>
</comment>
<evidence type="ECO:0000313" key="4">
    <source>
        <dbReference type="Proteomes" id="UP000238322"/>
    </source>
</evidence>
<evidence type="ECO:0000259" key="2">
    <source>
        <dbReference type="Pfam" id="PF03109"/>
    </source>
</evidence>
<dbReference type="InterPro" id="IPR004147">
    <property type="entry name" value="ABC1_dom"/>
</dbReference>